<evidence type="ECO:0000313" key="3">
    <source>
        <dbReference type="Proteomes" id="UP000030669"/>
    </source>
</evidence>
<feature type="region of interest" description="Disordered" evidence="1">
    <location>
        <begin position="1"/>
        <end position="24"/>
    </location>
</feature>
<dbReference type="RefSeq" id="XP_007866574.1">
    <property type="nucleotide sequence ID" value="XM_007868383.1"/>
</dbReference>
<accession>S7Q7F2</accession>
<name>S7Q7F2_GLOTA</name>
<evidence type="ECO:0000256" key="1">
    <source>
        <dbReference type="SAM" id="MobiDB-lite"/>
    </source>
</evidence>
<dbReference type="HOGENOM" id="CLU_032573_0_0_1"/>
<keyword evidence="3" id="KW-1185">Reference proteome</keyword>
<feature type="compositionally biased region" description="Polar residues" evidence="1">
    <location>
        <begin position="562"/>
        <end position="579"/>
    </location>
</feature>
<gene>
    <name evidence="2" type="ORF">GLOTRDRAFT_93898</name>
</gene>
<dbReference type="EMBL" id="KB469302">
    <property type="protein sequence ID" value="EPQ55462.1"/>
    <property type="molecule type" value="Genomic_DNA"/>
</dbReference>
<dbReference type="GeneID" id="19309564"/>
<protein>
    <submittedName>
        <fullName evidence="2">Uncharacterized protein</fullName>
    </submittedName>
</protein>
<organism evidence="2 3">
    <name type="scientific">Gloeophyllum trabeum (strain ATCC 11539 / FP-39264 / Madison 617)</name>
    <name type="common">Brown rot fungus</name>
    <dbReference type="NCBI Taxonomy" id="670483"/>
    <lineage>
        <taxon>Eukaryota</taxon>
        <taxon>Fungi</taxon>
        <taxon>Dikarya</taxon>
        <taxon>Basidiomycota</taxon>
        <taxon>Agaricomycotina</taxon>
        <taxon>Agaricomycetes</taxon>
        <taxon>Gloeophyllales</taxon>
        <taxon>Gloeophyllaceae</taxon>
        <taxon>Gloeophyllum</taxon>
    </lineage>
</organism>
<proteinExistence type="predicted"/>
<feature type="region of interest" description="Disordered" evidence="1">
    <location>
        <begin position="559"/>
        <end position="579"/>
    </location>
</feature>
<evidence type="ECO:0000313" key="2">
    <source>
        <dbReference type="EMBL" id="EPQ55462.1"/>
    </source>
</evidence>
<dbReference type="KEGG" id="gtr:GLOTRDRAFT_93898"/>
<dbReference type="AlphaFoldDB" id="S7Q7F2"/>
<sequence length="593" mass="66450">MTSLANGRGAPEAHRSKYTDKMPGKDELQERLTEELQILHIIPRLAESHPPAVDTPQYRDQKLQLLDDIAMAVSTGVPEKTVAITMEERGNDSDFVHFVLAVNGQPTSSDEAAVERFFGALRGPEERFEERMMNAMRSYAIPRIAKLAKQVADASEDFVRGDYLGLIDGYRWSRHEKELPGFRHMKELHPELQVEGASVPDCLVTMFKYLGEATGNFWRAVNDAASPTPAYDVGRLNWMIVVAYYLAQVPILTLLLNHRACRRLVFFLGSFRYRLATLGRYWGCLSRLKALMTLSNRNITYEWCRKDAGGVTNNRLVAIRRSHLEVITTDLPEWRLETRTVFPEFTFGGVPRRYKQAITVSTHPAIRLILSATQAQPQLVGCSEGICLASEAWIREYNKAESTNWEFGPSLRDADPTFALTHQYAFEGNVYEMTYLVKGGLLVAFLSRDTDKPELFLIQMFGTALGLDVCQCMSSLHLEGFSSSTYDEGVRQQVPAIKVHNITHRMSSAPLAAGQIEQSRRVSAKNNAYPYPESAQAPEPSARARRGCQARPWEPVWRLSDSKTAGSKPSSKGVSRCDSSGGSVAVIMIVYPL</sequence>
<dbReference type="Proteomes" id="UP000030669">
    <property type="component" value="Unassembled WGS sequence"/>
</dbReference>
<reference evidence="2 3" key="1">
    <citation type="journal article" date="2012" name="Science">
        <title>The Paleozoic origin of enzymatic lignin decomposition reconstructed from 31 fungal genomes.</title>
        <authorList>
            <person name="Floudas D."/>
            <person name="Binder M."/>
            <person name="Riley R."/>
            <person name="Barry K."/>
            <person name="Blanchette R.A."/>
            <person name="Henrissat B."/>
            <person name="Martinez A.T."/>
            <person name="Otillar R."/>
            <person name="Spatafora J.W."/>
            <person name="Yadav J.S."/>
            <person name="Aerts A."/>
            <person name="Benoit I."/>
            <person name="Boyd A."/>
            <person name="Carlson A."/>
            <person name="Copeland A."/>
            <person name="Coutinho P.M."/>
            <person name="de Vries R.P."/>
            <person name="Ferreira P."/>
            <person name="Findley K."/>
            <person name="Foster B."/>
            <person name="Gaskell J."/>
            <person name="Glotzer D."/>
            <person name="Gorecki P."/>
            <person name="Heitman J."/>
            <person name="Hesse C."/>
            <person name="Hori C."/>
            <person name="Igarashi K."/>
            <person name="Jurgens J.A."/>
            <person name="Kallen N."/>
            <person name="Kersten P."/>
            <person name="Kohler A."/>
            <person name="Kuees U."/>
            <person name="Kumar T.K.A."/>
            <person name="Kuo A."/>
            <person name="LaButti K."/>
            <person name="Larrondo L.F."/>
            <person name="Lindquist E."/>
            <person name="Ling A."/>
            <person name="Lombard V."/>
            <person name="Lucas S."/>
            <person name="Lundell T."/>
            <person name="Martin R."/>
            <person name="McLaughlin D.J."/>
            <person name="Morgenstern I."/>
            <person name="Morin E."/>
            <person name="Murat C."/>
            <person name="Nagy L.G."/>
            <person name="Nolan M."/>
            <person name="Ohm R.A."/>
            <person name="Patyshakuliyeva A."/>
            <person name="Rokas A."/>
            <person name="Ruiz-Duenas F.J."/>
            <person name="Sabat G."/>
            <person name="Salamov A."/>
            <person name="Samejima M."/>
            <person name="Schmutz J."/>
            <person name="Slot J.C."/>
            <person name="St John F."/>
            <person name="Stenlid J."/>
            <person name="Sun H."/>
            <person name="Sun S."/>
            <person name="Syed K."/>
            <person name="Tsang A."/>
            <person name="Wiebenga A."/>
            <person name="Young D."/>
            <person name="Pisabarro A."/>
            <person name="Eastwood D.C."/>
            <person name="Martin F."/>
            <person name="Cullen D."/>
            <person name="Grigoriev I.V."/>
            <person name="Hibbett D.S."/>
        </authorList>
    </citation>
    <scope>NUCLEOTIDE SEQUENCE [LARGE SCALE GENOMIC DNA]</scope>
    <source>
        <strain evidence="2 3">ATCC 11539</strain>
    </source>
</reference>
<feature type="compositionally biased region" description="Basic and acidic residues" evidence="1">
    <location>
        <begin position="11"/>
        <end position="24"/>
    </location>
</feature>